<sequence length="300" mass="32019">MVQVIPVEFRGARAAAGPLTLGQLNVAKWLADAPDAPAARLEQRLPVPPGTTVHAVAVALGALVSRHEGLRSRYTLADPGEQRVLDSGSVRLEVYDELPGELGGVSAGAPVRFAAADGLVTDLAAVYSHIAVDFQALLVLERELAALLLGDPLPEVAMQPLDRVEVERSPARRRRQEQALRHWFRHVEAAPAHLYAGPRADPVCGSGAYGMSSEAAARALDRIAARTRTSRPTIVLAAWCALLARRTGYDVCRFVMLSANRFESGLSEFVGTLAQSTFVAVDTAGAGFDELVRRAFGAVL</sequence>
<gene>
    <name evidence="1" type="ORF">GCM10022255_095180</name>
</gene>
<dbReference type="SUPFAM" id="SSF52777">
    <property type="entry name" value="CoA-dependent acyltransferases"/>
    <property type="match status" value="2"/>
</dbReference>
<dbReference type="InterPro" id="IPR023213">
    <property type="entry name" value="CAT-like_dom_sf"/>
</dbReference>
<dbReference type="Proteomes" id="UP001500620">
    <property type="component" value="Unassembled WGS sequence"/>
</dbReference>
<evidence type="ECO:0000313" key="1">
    <source>
        <dbReference type="EMBL" id="GAA4261672.1"/>
    </source>
</evidence>
<accession>A0ABP8DQE7</accession>
<keyword evidence="2" id="KW-1185">Reference proteome</keyword>
<proteinExistence type="predicted"/>
<organism evidence="1 2">
    <name type="scientific">Dactylosporangium darangshiense</name>
    <dbReference type="NCBI Taxonomy" id="579108"/>
    <lineage>
        <taxon>Bacteria</taxon>
        <taxon>Bacillati</taxon>
        <taxon>Actinomycetota</taxon>
        <taxon>Actinomycetes</taxon>
        <taxon>Micromonosporales</taxon>
        <taxon>Micromonosporaceae</taxon>
        <taxon>Dactylosporangium</taxon>
    </lineage>
</organism>
<dbReference type="RefSeq" id="WP_345138610.1">
    <property type="nucleotide sequence ID" value="NZ_BAABAT010000047.1"/>
</dbReference>
<evidence type="ECO:0008006" key="3">
    <source>
        <dbReference type="Google" id="ProtNLM"/>
    </source>
</evidence>
<dbReference type="EMBL" id="BAABAT010000047">
    <property type="protein sequence ID" value="GAA4261672.1"/>
    <property type="molecule type" value="Genomic_DNA"/>
</dbReference>
<protein>
    <recommendedName>
        <fullName evidence="3">Condensation domain-containing protein</fullName>
    </recommendedName>
</protein>
<evidence type="ECO:0000313" key="2">
    <source>
        <dbReference type="Proteomes" id="UP001500620"/>
    </source>
</evidence>
<dbReference type="Gene3D" id="3.30.559.10">
    <property type="entry name" value="Chloramphenicol acetyltransferase-like domain"/>
    <property type="match status" value="1"/>
</dbReference>
<dbReference type="Gene3D" id="3.30.559.30">
    <property type="entry name" value="Nonribosomal peptide synthetase, condensation domain"/>
    <property type="match status" value="1"/>
</dbReference>
<reference evidence="2" key="1">
    <citation type="journal article" date="2019" name="Int. J. Syst. Evol. Microbiol.">
        <title>The Global Catalogue of Microorganisms (GCM) 10K type strain sequencing project: providing services to taxonomists for standard genome sequencing and annotation.</title>
        <authorList>
            <consortium name="The Broad Institute Genomics Platform"/>
            <consortium name="The Broad Institute Genome Sequencing Center for Infectious Disease"/>
            <person name="Wu L."/>
            <person name="Ma J."/>
        </authorList>
    </citation>
    <scope>NUCLEOTIDE SEQUENCE [LARGE SCALE GENOMIC DNA]</scope>
    <source>
        <strain evidence="2">JCM 17441</strain>
    </source>
</reference>
<comment type="caution">
    <text evidence="1">The sequence shown here is derived from an EMBL/GenBank/DDBJ whole genome shotgun (WGS) entry which is preliminary data.</text>
</comment>
<name>A0ABP8DQE7_9ACTN</name>